<feature type="transmembrane region" description="Helical" evidence="2">
    <location>
        <begin position="413"/>
        <end position="435"/>
    </location>
</feature>
<evidence type="ECO:0000259" key="3">
    <source>
        <dbReference type="Pfam" id="PF23190"/>
    </source>
</evidence>
<feature type="compositionally biased region" description="Polar residues" evidence="1">
    <location>
        <begin position="1078"/>
        <end position="1088"/>
    </location>
</feature>
<evidence type="ECO:0000256" key="2">
    <source>
        <dbReference type="SAM" id="Phobius"/>
    </source>
</evidence>
<feature type="compositionally biased region" description="Basic and acidic residues" evidence="1">
    <location>
        <begin position="1130"/>
        <end position="1140"/>
    </location>
</feature>
<dbReference type="InterPro" id="IPR056336">
    <property type="entry name" value="YVC1_C"/>
</dbReference>
<feature type="compositionally biased region" description="Low complexity" evidence="1">
    <location>
        <begin position="1102"/>
        <end position="1115"/>
    </location>
</feature>
<keyword evidence="2" id="KW-0812">Transmembrane</keyword>
<feature type="compositionally biased region" description="Acidic residues" evidence="1">
    <location>
        <begin position="55"/>
        <end position="65"/>
    </location>
</feature>
<proteinExistence type="predicted"/>
<feature type="region of interest" description="Disordered" evidence="1">
    <location>
        <begin position="915"/>
        <end position="986"/>
    </location>
</feature>
<evidence type="ECO:0000313" key="5">
    <source>
        <dbReference type="EMBL" id="KAK0746626.1"/>
    </source>
</evidence>
<reference evidence="5" key="1">
    <citation type="submission" date="2023-06" db="EMBL/GenBank/DDBJ databases">
        <title>Genome-scale phylogeny and comparative genomics of the fungal order Sordariales.</title>
        <authorList>
            <consortium name="Lawrence Berkeley National Laboratory"/>
            <person name="Hensen N."/>
            <person name="Bonometti L."/>
            <person name="Westerberg I."/>
            <person name="Brannstrom I.O."/>
            <person name="Guillou S."/>
            <person name="Cros-Aarteil S."/>
            <person name="Calhoun S."/>
            <person name="Haridas S."/>
            <person name="Kuo A."/>
            <person name="Mondo S."/>
            <person name="Pangilinan J."/>
            <person name="Riley R."/>
            <person name="LaButti K."/>
            <person name="Andreopoulos B."/>
            <person name="Lipzen A."/>
            <person name="Chen C."/>
            <person name="Yanf M."/>
            <person name="Daum C."/>
            <person name="Ng V."/>
            <person name="Clum A."/>
            <person name="Steindorff A."/>
            <person name="Ohm R."/>
            <person name="Martin F."/>
            <person name="Silar P."/>
            <person name="Natvig D."/>
            <person name="Lalanne C."/>
            <person name="Gautier V."/>
            <person name="Ament-velasquez S.L."/>
            <person name="Kruys A."/>
            <person name="Hutchinson M.I."/>
            <person name="Powell A.J."/>
            <person name="Barry K."/>
            <person name="Miller A.N."/>
            <person name="Grigoriev I.V."/>
            <person name="Debuchy R."/>
            <person name="Gladieux P."/>
            <person name="Thoren M.H."/>
            <person name="Johannesson H."/>
        </authorList>
    </citation>
    <scope>NUCLEOTIDE SEQUENCE</scope>
    <source>
        <strain evidence="5">SMH3187-1</strain>
    </source>
</reference>
<feature type="domain" description="Calcium channel YVC1-like C-terminal transmembrane" evidence="4">
    <location>
        <begin position="360"/>
        <end position="663"/>
    </location>
</feature>
<dbReference type="AlphaFoldDB" id="A0AA40K5F2"/>
<feature type="compositionally biased region" description="Polar residues" evidence="1">
    <location>
        <begin position="849"/>
        <end position="860"/>
    </location>
</feature>
<keyword evidence="2" id="KW-1133">Transmembrane helix</keyword>
<comment type="caution">
    <text evidence="5">The sequence shown here is derived from an EMBL/GenBank/DDBJ whole genome shotgun (WGS) entry which is preliminary data.</text>
</comment>
<dbReference type="Pfam" id="PF23190">
    <property type="entry name" value="LHD_TRPY1"/>
    <property type="match status" value="1"/>
</dbReference>
<name>A0AA40K5F2_9PEZI</name>
<evidence type="ECO:0008006" key="7">
    <source>
        <dbReference type="Google" id="ProtNLM"/>
    </source>
</evidence>
<protein>
    <recommendedName>
        <fullName evidence="7">Ion transport domain-containing protein</fullName>
    </recommendedName>
</protein>
<evidence type="ECO:0000256" key="1">
    <source>
        <dbReference type="SAM" id="MobiDB-lite"/>
    </source>
</evidence>
<feature type="transmembrane region" description="Helical" evidence="2">
    <location>
        <begin position="484"/>
        <end position="507"/>
    </location>
</feature>
<feature type="domain" description="YVC1 N-terminal linker helical" evidence="3">
    <location>
        <begin position="114"/>
        <end position="276"/>
    </location>
</feature>
<sequence length="1184" mass="133380">MLSMLLRPFQGRGAQRQAERDEDDQDTRDTRHAGPPAPSAVPDYRHHRHATADFTEADDDDDEDESNHHGAQQRFRTTTRSRSEHGEDGPSQSAGVLPLFAGNHLDLLPIYSLTHAIRIIVQTRTETALTWDQLRSPQVFQFLVKPMQQQIRNQHFSRGTLYALMVNCLQFQKEAQLYPGNTGTSGTRAKVCELLAIKLLKEYTTRELVDALSYDFYPLQGHPGSNTPLTAGGKAKPAALRTSTLEVAIRASTKHFLSHPLVVQQVEAIWSGAISFYSASDQLHRQNSVSTSFERGQSRRQSDARTPLLEAQQAKGEQVRLQFSTPGRRNVTLYDPRNASLFKLSRLRVPRYRQILSTCSLAILICLFLAVLSQRSHKITTLELIFWFWSAGFMLDELVGFSEQGFSLYIMSFWNIFDLGILVLLIVYYCMRIYGVFLLDPHRWNEMAYDVLAANAVLLLPRMSNALDHYQYFSQLLIAFRLMAIDLAAVFVVLFVSCSGFFVFFIFSKSTQEPSEAAYHLLQIIVGYTPPAWEVWGSYTWLGKSLMGLFLIICHFVVVAILVTVLTNSYMSISSNAHQEHKFLFAIKTTSMVKNDALFSYIAPGNIFAWACMPLRFVMPMRQFAWVNRTLIKITHFPLLFCIYVYEKYFLAPTMYEPTDLVENRDQGRHQSFSFADPTNRSALFSPSIRVREESVVGYQKDRALDEVFRRLPDMAVLRTQRRNERRKTQNAIRSWMDHHDGGFGSPPRNYSTIDARIASEWPQRRMSMTPRETKSRRHPQQVFDVRSAASDPADLVSNAPYTRDTAFHNDGAMRRDYARERKENTDADIDGDDELVTNDEDEEETTTQNAGNRGRPSSQVIEEDYFTTPMTARFNNVDYFFGDDFHQKFIASPRPATSRRIGHQRTLSTNTILYAPSDDPQAKSSSSTSAGPSQHARSRPLSSKHTPTATPNSGRRSPRRPVHIAPASRLRQTPPQRDIARTMPSRMSLVLDIPTSQIPSSLRSSVEMDASTEVSTVVAGNETFGPVPSSLAPAAVLSKSPQTDDSNRVRRLIVERMKTLEQSLGDMAREMRVLRSTVPSTANTSGDDGSAGREGKQRNRAAGSASGSAGSPGATVTMGRERKGVRRARISDAKTPERRLLKRQSTREWAGPGPEGKAKGKEIAGYSDDDDTGEDEHGTPKRE</sequence>
<keyword evidence="6" id="KW-1185">Reference proteome</keyword>
<feature type="compositionally biased region" description="Basic and acidic residues" evidence="1">
    <location>
        <begin position="806"/>
        <end position="826"/>
    </location>
</feature>
<dbReference type="InterPro" id="IPR052971">
    <property type="entry name" value="TRP_calcium_channel"/>
</dbReference>
<evidence type="ECO:0000313" key="6">
    <source>
        <dbReference type="Proteomes" id="UP001172155"/>
    </source>
</evidence>
<dbReference type="PANTHER" id="PTHR35859:SF4">
    <property type="entry name" value="MEMBRANE CHANNEL PROTEIN, PUTATIVE (AFU_ORTHOLOGUE AFUA_6G11300)-RELATED"/>
    <property type="match status" value="1"/>
</dbReference>
<dbReference type="PANTHER" id="PTHR35859">
    <property type="entry name" value="NONSELECTIVE CATION CHANNEL PROTEIN"/>
    <property type="match status" value="1"/>
</dbReference>
<feature type="transmembrane region" description="Helical" evidence="2">
    <location>
        <begin position="546"/>
        <end position="566"/>
    </location>
</feature>
<feature type="compositionally biased region" description="Low complexity" evidence="1">
    <location>
        <begin position="916"/>
        <end position="934"/>
    </location>
</feature>
<dbReference type="EMBL" id="JAUKUD010000004">
    <property type="protein sequence ID" value="KAK0746626.1"/>
    <property type="molecule type" value="Genomic_DNA"/>
</dbReference>
<feature type="transmembrane region" description="Helical" evidence="2">
    <location>
        <begin position="384"/>
        <end position="401"/>
    </location>
</feature>
<dbReference type="Pfam" id="PF23317">
    <property type="entry name" value="YVC1_C"/>
    <property type="match status" value="1"/>
</dbReference>
<evidence type="ECO:0000259" key="4">
    <source>
        <dbReference type="Pfam" id="PF23317"/>
    </source>
</evidence>
<feature type="transmembrane region" description="Helical" evidence="2">
    <location>
        <begin position="598"/>
        <end position="618"/>
    </location>
</feature>
<organism evidence="5 6">
    <name type="scientific">Schizothecium vesticola</name>
    <dbReference type="NCBI Taxonomy" id="314040"/>
    <lineage>
        <taxon>Eukaryota</taxon>
        <taxon>Fungi</taxon>
        <taxon>Dikarya</taxon>
        <taxon>Ascomycota</taxon>
        <taxon>Pezizomycotina</taxon>
        <taxon>Sordariomycetes</taxon>
        <taxon>Sordariomycetidae</taxon>
        <taxon>Sordariales</taxon>
        <taxon>Schizotheciaceae</taxon>
        <taxon>Schizothecium</taxon>
    </lineage>
</organism>
<feature type="region of interest" description="Disordered" evidence="1">
    <location>
        <begin position="1076"/>
        <end position="1184"/>
    </location>
</feature>
<gene>
    <name evidence="5" type="ORF">B0T18DRAFT_326513</name>
</gene>
<feature type="compositionally biased region" description="Acidic residues" evidence="1">
    <location>
        <begin position="827"/>
        <end position="846"/>
    </location>
</feature>
<feature type="region of interest" description="Disordered" evidence="1">
    <location>
        <begin position="1"/>
        <end position="95"/>
    </location>
</feature>
<dbReference type="Proteomes" id="UP001172155">
    <property type="component" value="Unassembled WGS sequence"/>
</dbReference>
<keyword evidence="2" id="KW-0472">Membrane</keyword>
<dbReference type="InterPro" id="IPR056337">
    <property type="entry name" value="LHD_YVC1"/>
</dbReference>
<feature type="region of interest" description="Disordered" evidence="1">
    <location>
        <begin position="765"/>
        <end position="860"/>
    </location>
</feature>
<accession>A0AA40K5F2</accession>
<feature type="transmembrane region" description="Helical" evidence="2">
    <location>
        <begin position="355"/>
        <end position="372"/>
    </location>
</feature>
<feature type="compositionally biased region" description="Polar residues" evidence="1">
    <location>
        <begin position="941"/>
        <end position="956"/>
    </location>
</feature>